<evidence type="ECO:0000313" key="2">
    <source>
        <dbReference type="Proteomes" id="UP000636918"/>
    </source>
</evidence>
<keyword evidence="2" id="KW-1185">Reference proteome</keyword>
<evidence type="ECO:0008006" key="3">
    <source>
        <dbReference type="Google" id="ProtNLM"/>
    </source>
</evidence>
<dbReference type="Proteomes" id="UP000636918">
    <property type="component" value="Unassembled WGS sequence"/>
</dbReference>
<evidence type="ECO:0000313" key="1">
    <source>
        <dbReference type="EMBL" id="MBL0749950.1"/>
    </source>
</evidence>
<dbReference type="RefSeq" id="WP_201940609.1">
    <property type="nucleotide sequence ID" value="NZ_JAERSG010000008.1"/>
</dbReference>
<sequence>MSPDPTTNPVFDRLFDEAVPALLAGEHRRDEPPVDGGRWPVSVVAVPDPPARDAMAELMAEALVHAGPGHFETGRPDASHLTVRALEPYRDAASAADGITGAWITAMEQVGRTSAPVTLRLTGVTLTASGVMVQAEPVDDAPWELMRGLRMALGPLAWFEDQWQERDIWYASILHFAAPVADPAGLVDWGGRHRRSLDHEVTLDAVVLTRFRYYEDGVGRHMAMEPWHATSLTG</sequence>
<comment type="caution">
    <text evidence="1">The sequence shown here is derived from an EMBL/GenBank/DDBJ whole genome shotgun (WGS) entry which is preliminary data.</text>
</comment>
<name>A0ABS1LE28_9ACTN</name>
<reference evidence="1 2" key="1">
    <citation type="submission" date="2021-01" db="EMBL/GenBank/DDBJ databases">
        <title>Genome seq and assembly of Nocardiodes sp. G10.</title>
        <authorList>
            <person name="Chhetri G."/>
        </authorList>
    </citation>
    <scope>NUCLEOTIDE SEQUENCE [LARGE SCALE GENOMIC DNA]</scope>
    <source>
        <strain evidence="1 2">G10</strain>
    </source>
</reference>
<organism evidence="1 2">
    <name type="scientific">Nocardioides baculatus</name>
    <dbReference type="NCBI Taxonomy" id="2801337"/>
    <lineage>
        <taxon>Bacteria</taxon>
        <taxon>Bacillati</taxon>
        <taxon>Actinomycetota</taxon>
        <taxon>Actinomycetes</taxon>
        <taxon>Propionibacteriales</taxon>
        <taxon>Nocardioidaceae</taxon>
        <taxon>Nocardioides</taxon>
    </lineage>
</organism>
<gene>
    <name evidence="1" type="ORF">JI751_20185</name>
</gene>
<accession>A0ABS1LE28</accession>
<protein>
    <recommendedName>
        <fullName evidence="3">2'-5' RNA ligase family protein</fullName>
    </recommendedName>
</protein>
<proteinExistence type="predicted"/>
<dbReference type="EMBL" id="JAERSG010000008">
    <property type="protein sequence ID" value="MBL0749950.1"/>
    <property type="molecule type" value="Genomic_DNA"/>
</dbReference>